<dbReference type="AlphaFoldDB" id="A0A412EUH1"/>
<dbReference type="RefSeq" id="WP_118031283.1">
    <property type="nucleotide sequence ID" value="NZ_QRUH01000002.1"/>
</dbReference>
<organism evidence="1 2">
    <name type="scientific">Blautia obeum</name>
    <dbReference type="NCBI Taxonomy" id="40520"/>
    <lineage>
        <taxon>Bacteria</taxon>
        <taxon>Bacillati</taxon>
        <taxon>Bacillota</taxon>
        <taxon>Clostridia</taxon>
        <taxon>Lachnospirales</taxon>
        <taxon>Lachnospiraceae</taxon>
        <taxon>Blautia</taxon>
    </lineage>
</organism>
<dbReference type="EMBL" id="QRUH01000002">
    <property type="protein sequence ID" value="RGR50798.1"/>
    <property type="molecule type" value="Genomic_DNA"/>
</dbReference>
<reference evidence="1 2" key="1">
    <citation type="submission" date="2018-08" db="EMBL/GenBank/DDBJ databases">
        <title>A genome reference for cultivated species of the human gut microbiota.</title>
        <authorList>
            <person name="Zou Y."/>
            <person name="Xue W."/>
            <person name="Luo G."/>
        </authorList>
    </citation>
    <scope>NUCLEOTIDE SEQUENCE [LARGE SCALE GENOMIC DNA]</scope>
    <source>
        <strain evidence="1 2">AF25-21</strain>
    </source>
</reference>
<protein>
    <submittedName>
        <fullName evidence="1">Uncharacterized protein</fullName>
    </submittedName>
</protein>
<dbReference type="Proteomes" id="UP000285839">
    <property type="component" value="Unassembled WGS sequence"/>
</dbReference>
<sequence length="112" mass="13614">MSKKVKCCECDSFMGWALPRGVDKDNYEYAKEVLKLASTTGICEYTMKTKARSHEQYCRKFKKDKFLERHNDFFKDEILKLENMIKEYEKENFVEVDESWKAHFMRRFQEVK</sequence>
<gene>
    <name evidence="1" type="ORF">DWY46_05295</name>
</gene>
<proteinExistence type="predicted"/>
<name>A0A412EUH1_9FIRM</name>
<comment type="caution">
    <text evidence="1">The sequence shown here is derived from an EMBL/GenBank/DDBJ whole genome shotgun (WGS) entry which is preliminary data.</text>
</comment>
<evidence type="ECO:0000313" key="2">
    <source>
        <dbReference type="Proteomes" id="UP000285839"/>
    </source>
</evidence>
<evidence type="ECO:0000313" key="1">
    <source>
        <dbReference type="EMBL" id="RGR50798.1"/>
    </source>
</evidence>
<accession>A0A412EUH1</accession>